<dbReference type="Proteomes" id="UP000267535">
    <property type="component" value="Unassembled WGS sequence"/>
</dbReference>
<evidence type="ECO:0000313" key="3">
    <source>
        <dbReference type="Proteomes" id="UP000267535"/>
    </source>
</evidence>
<comment type="caution">
    <text evidence="2">The sequence shown here is derived from an EMBL/GenBank/DDBJ whole genome shotgun (WGS) entry which is preliminary data.</text>
</comment>
<dbReference type="AlphaFoldDB" id="A0A3P1ST45"/>
<evidence type="ECO:0000259" key="1">
    <source>
        <dbReference type="Pfam" id="PF05726"/>
    </source>
</evidence>
<dbReference type="OrthoDB" id="9780903at2"/>
<proteinExistence type="predicted"/>
<dbReference type="InterPro" id="IPR014710">
    <property type="entry name" value="RmlC-like_jellyroll"/>
</dbReference>
<dbReference type="SUPFAM" id="SSF51182">
    <property type="entry name" value="RmlC-like cupins"/>
    <property type="match status" value="1"/>
</dbReference>
<protein>
    <recommendedName>
        <fullName evidence="1">Pirin C-terminal domain-containing protein</fullName>
    </recommendedName>
</protein>
<gene>
    <name evidence="2" type="ORF">EHS89_07005</name>
</gene>
<dbReference type="Pfam" id="PF05726">
    <property type="entry name" value="Pirin_C"/>
    <property type="match status" value="1"/>
</dbReference>
<dbReference type="InterPro" id="IPR011051">
    <property type="entry name" value="RmlC_Cupin_sf"/>
</dbReference>
<accession>A0A3P1ST45</accession>
<reference evidence="2 3" key="1">
    <citation type="submission" date="2018-11" db="EMBL/GenBank/DDBJ databases">
        <title>The draft genome sequence of Amphritea balenae JAMM 1525T.</title>
        <authorList>
            <person name="Fang Z."/>
            <person name="Zhang Y."/>
            <person name="Han X."/>
        </authorList>
    </citation>
    <scope>NUCLEOTIDE SEQUENCE [LARGE SCALE GENOMIC DNA]</scope>
    <source>
        <strain evidence="2 3">JAMM 1525</strain>
    </source>
</reference>
<name>A0A3P1ST45_9GAMM</name>
<dbReference type="Gene3D" id="2.60.120.10">
    <property type="entry name" value="Jelly Rolls"/>
    <property type="match status" value="1"/>
</dbReference>
<feature type="domain" description="Pirin C-terminal" evidence="1">
    <location>
        <begin position="3"/>
        <end position="32"/>
    </location>
</feature>
<evidence type="ECO:0000313" key="2">
    <source>
        <dbReference type="EMBL" id="RRD00230.1"/>
    </source>
</evidence>
<keyword evidence="3" id="KW-1185">Reference proteome</keyword>
<dbReference type="EMBL" id="RQXV01000003">
    <property type="protein sequence ID" value="RRD00230.1"/>
    <property type="molecule type" value="Genomic_DNA"/>
</dbReference>
<dbReference type="InterPro" id="IPR008778">
    <property type="entry name" value="Pirin_C_dom"/>
</dbReference>
<sequence length="34" mass="4030">MVTEPVIHFDFFVMNTQAEIDQAIRDYQQGRLTD</sequence>
<organism evidence="2 3">
    <name type="scientific">Amphritea balenae</name>
    <dbReference type="NCBI Taxonomy" id="452629"/>
    <lineage>
        <taxon>Bacteria</taxon>
        <taxon>Pseudomonadati</taxon>
        <taxon>Pseudomonadota</taxon>
        <taxon>Gammaproteobacteria</taxon>
        <taxon>Oceanospirillales</taxon>
        <taxon>Oceanospirillaceae</taxon>
        <taxon>Amphritea</taxon>
    </lineage>
</organism>